<feature type="transmembrane region" description="Helical" evidence="2">
    <location>
        <begin position="339"/>
        <end position="358"/>
    </location>
</feature>
<evidence type="ECO:0000259" key="3">
    <source>
        <dbReference type="Pfam" id="PF25607"/>
    </source>
</evidence>
<evidence type="ECO:0000313" key="4">
    <source>
        <dbReference type="EMBL" id="EQD69701.1"/>
    </source>
</evidence>
<accession>T1B9W8</accession>
<dbReference type="PANTHER" id="PTHR40940:SF1">
    <property type="entry name" value="PROTEIN BATD"/>
    <property type="match status" value="1"/>
</dbReference>
<evidence type="ECO:0000256" key="2">
    <source>
        <dbReference type="SAM" id="Phobius"/>
    </source>
</evidence>
<dbReference type="InterPro" id="IPR057699">
    <property type="entry name" value="DUF7939"/>
</dbReference>
<dbReference type="EMBL" id="AUZX01004883">
    <property type="protein sequence ID" value="EQD69701.1"/>
    <property type="molecule type" value="Genomic_DNA"/>
</dbReference>
<comment type="caution">
    <text evidence="4">The sequence shown here is derived from an EMBL/GenBank/DDBJ whole genome shotgun (WGS) entry which is preliminary data.</text>
</comment>
<gene>
    <name evidence="4" type="ORF">B1A_06733</name>
</gene>
<organism evidence="4">
    <name type="scientific">mine drainage metagenome</name>
    <dbReference type="NCBI Taxonomy" id="410659"/>
    <lineage>
        <taxon>unclassified sequences</taxon>
        <taxon>metagenomes</taxon>
        <taxon>ecological metagenomes</taxon>
    </lineage>
</organism>
<dbReference type="AlphaFoldDB" id="T1B9W8"/>
<keyword evidence="2" id="KW-0812">Transmembrane</keyword>
<keyword evidence="2" id="KW-0472">Membrane</keyword>
<reference evidence="4" key="1">
    <citation type="submission" date="2013-08" db="EMBL/GenBank/DDBJ databases">
        <authorList>
            <person name="Mendez C."/>
            <person name="Richter M."/>
            <person name="Ferrer M."/>
            <person name="Sanchez J."/>
        </authorList>
    </citation>
    <scope>NUCLEOTIDE SEQUENCE</scope>
</reference>
<feature type="domain" description="DUF7939" evidence="3">
    <location>
        <begin position="385"/>
        <end position="463"/>
    </location>
</feature>
<reference evidence="4" key="2">
    <citation type="journal article" date="2014" name="ISME J.">
        <title>Microbial stratification in low pH oxic and suboxic macroscopic growths along an acid mine drainage.</title>
        <authorList>
            <person name="Mendez-Garcia C."/>
            <person name="Mesa V."/>
            <person name="Sprenger R.R."/>
            <person name="Richter M."/>
            <person name="Diez M.S."/>
            <person name="Solano J."/>
            <person name="Bargiela R."/>
            <person name="Golyshina O.V."/>
            <person name="Manteca A."/>
            <person name="Ramos J.L."/>
            <person name="Gallego J.R."/>
            <person name="Llorente I."/>
            <person name="Martins Dos Santos V.A."/>
            <person name="Jensen O.N."/>
            <person name="Pelaez A.I."/>
            <person name="Sanchez J."/>
            <person name="Ferrer M."/>
        </authorList>
    </citation>
    <scope>NUCLEOTIDE SEQUENCE</scope>
</reference>
<dbReference type="Pfam" id="PF25607">
    <property type="entry name" value="DUF7939"/>
    <property type="match status" value="1"/>
</dbReference>
<dbReference type="PANTHER" id="PTHR40940">
    <property type="entry name" value="PROTEIN BATD-RELATED"/>
    <property type="match status" value="1"/>
</dbReference>
<keyword evidence="2" id="KW-1133">Transmembrane helix</keyword>
<name>T1B9W8_9ZZZZ</name>
<protein>
    <recommendedName>
        <fullName evidence="3">DUF7939 domain-containing protein</fullName>
    </recommendedName>
</protein>
<dbReference type="InterPro" id="IPR025738">
    <property type="entry name" value="BatD"/>
</dbReference>
<evidence type="ECO:0000256" key="1">
    <source>
        <dbReference type="SAM" id="MobiDB-lite"/>
    </source>
</evidence>
<sequence>MPPLAWDGQRSPALTLTVSGSSSAAAPTAGTAAPPAIFIVSHVTPAHPYVQSQVRLTIQIFTDEQLYRGTLDFSGHGAALVKQIGTNQYASTMRGGRSYQVITRRYVLFPLRSGTVRLAGPVLDGQVAVTRSTSPWNGGFGGFFGQLVQSTRPIEVRGNPIVLSVRPRPAGQSGGYWLPARQVTLSAQWSPATLRAHAGNPLTVSLHLRATGLTAGQLPNLAHLITPPAGLSAYPDQPKLRNTMQGNDMVGQRDQTLAFIANRAGHYSLPAITVHWWDTRTNQARTVSIPGRTLTILAAPSGTAAAAAPAARSELPHPAPNVTHAGSRHASAGAAVRRWQWVSAGLAALWLATIGAWLGTGWVRRRRAAVSPVERLVRLDPAREREAFRAACARDDPLAARRHLLLWASAAWNARQTKLGTIARAINRPELTERLRELERACFGGGSWTGEPLAQELTELAPRSPPGHPPDEPLPPLYS</sequence>
<feature type="compositionally biased region" description="Pro residues" evidence="1">
    <location>
        <begin position="463"/>
        <end position="479"/>
    </location>
</feature>
<feature type="region of interest" description="Disordered" evidence="1">
    <location>
        <begin position="460"/>
        <end position="479"/>
    </location>
</feature>
<proteinExistence type="predicted"/>